<organism evidence="2 3">
    <name type="scientific">Agrobacterium radiobacter</name>
    <dbReference type="NCBI Taxonomy" id="362"/>
    <lineage>
        <taxon>Bacteria</taxon>
        <taxon>Pseudomonadati</taxon>
        <taxon>Pseudomonadota</taxon>
        <taxon>Alphaproteobacteria</taxon>
        <taxon>Hyphomicrobiales</taxon>
        <taxon>Rhizobiaceae</taxon>
        <taxon>Rhizobium/Agrobacterium group</taxon>
        <taxon>Agrobacterium</taxon>
        <taxon>Agrobacterium tumefaciens complex</taxon>
    </lineage>
</organism>
<evidence type="ECO:0000313" key="3">
    <source>
        <dbReference type="Proteomes" id="UP000534590"/>
    </source>
</evidence>
<dbReference type="RefSeq" id="WP_183229600.1">
    <property type="nucleotide sequence ID" value="NZ_JACIGS010000009.1"/>
</dbReference>
<dbReference type="SUPFAM" id="SSF52540">
    <property type="entry name" value="P-loop containing nucleoside triphosphate hydrolases"/>
    <property type="match status" value="1"/>
</dbReference>
<evidence type="ECO:0000313" key="2">
    <source>
        <dbReference type="EMBL" id="MBB4493343.1"/>
    </source>
</evidence>
<reference evidence="2 3" key="1">
    <citation type="submission" date="2020-08" db="EMBL/GenBank/DDBJ databases">
        <title>Genomic Encyclopedia of Type Strains, Phase IV (KMG-V): Genome sequencing to study the core and pangenomes of soil and plant-associated prokaryotes.</title>
        <authorList>
            <person name="Whitman W."/>
        </authorList>
    </citation>
    <scope>NUCLEOTIDE SEQUENCE [LARGE SCALE GENOMIC DNA]</scope>
    <source>
        <strain evidence="2 3">SEMIA 461</strain>
    </source>
</reference>
<dbReference type="InterPro" id="IPR027417">
    <property type="entry name" value="P-loop_NTPase"/>
</dbReference>
<keyword evidence="3" id="KW-1185">Reference proteome</keyword>
<dbReference type="InterPro" id="IPR006555">
    <property type="entry name" value="ATP-dep_Helicase_C"/>
</dbReference>
<proteinExistence type="predicted"/>
<protein>
    <recommendedName>
        <fullName evidence="1">ATP-dependent helicase C-terminal domain-containing protein</fullName>
    </recommendedName>
</protein>
<name>A0ABR6JER8_AGRRD</name>
<sequence>MVALDLKKLKAGNSSKKQTDPRKIFTTLKRNPRFKRPSDEQGDVLDGWYAARQQQSVTLKMNTGSGKTVVGLLCLQSCLNEGKGPAVYVVPDNFLITQVVAEAGDLGISVTEDNKDAAFLAGESILVINVWKLFNGKSTFGVGQGNTQIRIGSIVIDDAHACLATVADQFRIRLDSAHPAYKPLLDLFADDLEQQSDQLLLDIKAEDPTAVMTVPFWAWKDKNKEASAILHPHRKDESLQWPWPLIRDVLPLCQAAFGGGYLEIAPRYLPIDNIPAFTDATRHIYMTATLADDGILVSHFQAEPDEVLHAIRPKGGGDIGDRMILAPQEINPDITVDEVKALALRRSKKINVCVIVPSKERAKYWADVANQTLDKNNIEEGTERLRKGHVGITVFINKYDGVDLPAKACEILIIDGIPEVEGLLARSEQMALNETRRQLVRQIQRIEQGMGRGVRSSEDHCVVLLIGSRLTQRIHNPEARGLFSPATRAQLKLGKDVTEQIRGQPLAAFEEVMDLCLSKDEGWVETSKDAIVNADEAEPGHVEPATIFLRQAFDAARLQRFDKSKELAQKAVASVADRRAKGYLKQQLAEYIHHSDPVQAQEIQLSAVEMNRALVRPLQGITYSKLDAPRDSQAVAATAAMKLHLEKNELILWVNALIEALSWGEPNSKRFERAMRDLGSFLGFGSQMPEDDYGKGPDNLWSLGGLDYLVIECKSGATSAKAISKHDCNQLTGSMIWFGKQYDKACSATPVMVHPKITPENAATLHPSARIITVEKLEKLVENLRGYTRAIGEANGYTDAKVVAKQLAHFGLTAAAFVNQFTTKGK</sequence>
<dbReference type="Proteomes" id="UP000534590">
    <property type="component" value="Unassembled WGS sequence"/>
</dbReference>
<dbReference type="Gene3D" id="3.40.50.300">
    <property type="entry name" value="P-loop containing nucleotide triphosphate hydrolases"/>
    <property type="match status" value="2"/>
</dbReference>
<dbReference type="Pfam" id="PF00270">
    <property type="entry name" value="DEAD"/>
    <property type="match status" value="1"/>
</dbReference>
<dbReference type="SMART" id="SM00491">
    <property type="entry name" value="HELICc2"/>
    <property type="match status" value="1"/>
</dbReference>
<dbReference type="EMBL" id="JACIHP010000009">
    <property type="protein sequence ID" value="MBB4493343.1"/>
    <property type="molecule type" value="Genomic_DNA"/>
</dbReference>
<dbReference type="Pfam" id="PF13307">
    <property type="entry name" value="Helicase_C_2"/>
    <property type="match status" value="1"/>
</dbReference>
<gene>
    <name evidence="2" type="ORF">GGE40_005195</name>
</gene>
<accession>A0ABR6JER8</accession>
<evidence type="ECO:0000259" key="1">
    <source>
        <dbReference type="SMART" id="SM00491"/>
    </source>
</evidence>
<comment type="caution">
    <text evidence="2">The sequence shown here is derived from an EMBL/GenBank/DDBJ whole genome shotgun (WGS) entry which is preliminary data.</text>
</comment>
<dbReference type="InterPro" id="IPR011545">
    <property type="entry name" value="DEAD/DEAH_box_helicase_dom"/>
</dbReference>
<feature type="domain" description="ATP-dependent helicase C-terminal" evidence="1">
    <location>
        <begin position="366"/>
        <end position="472"/>
    </location>
</feature>